<evidence type="ECO:0008006" key="5">
    <source>
        <dbReference type="Google" id="ProtNLM"/>
    </source>
</evidence>
<dbReference type="AlphaFoldDB" id="A0AAN9UJP6"/>
<dbReference type="PANTHER" id="PTHR31836">
    <property type="match status" value="1"/>
</dbReference>
<organism evidence="3 4">
    <name type="scientific">Diatrype stigma</name>
    <dbReference type="NCBI Taxonomy" id="117547"/>
    <lineage>
        <taxon>Eukaryota</taxon>
        <taxon>Fungi</taxon>
        <taxon>Dikarya</taxon>
        <taxon>Ascomycota</taxon>
        <taxon>Pezizomycotina</taxon>
        <taxon>Sordariomycetes</taxon>
        <taxon>Xylariomycetidae</taxon>
        <taxon>Xylariales</taxon>
        <taxon>Diatrypaceae</taxon>
        <taxon>Diatrype</taxon>
    </lineage>
</organism>
<evidence type="ECO:0000313" key="4">
    <source>
        <dbReference type="Proteomes" id="UP001320420"/>
    </source>
</evidence>
<feature type="chain" id="PRO_5043048232" description="RlpA-like protein double-psi beta-barrel domain-containing protein" evidence="2">
    <location>
        <begin position="21"/>
        <end position="117"/>
    </location>
</feature>
<protein>
    <recommendedName>
        <fullName evidence="5">RlpA-like protein double-psi beta-barrel domain-containing protein</fullName>
    </recommendedName>
</protein>
<dbReference type="InterPro" id="IPR036908">
    <property type="entry name" value="RlpA-like_sf"/>
</dbReference>
<keyword evidence="1 2" id="KW-0732">Signal</keyword>
<evidence type="ECO:0000256" key="1">
    <source>
        <dbReference type="ARBA" id="ARBA00022729"/>
    </source>
</evidence>
<proteinExistence type="predicted"/>
<dbReference type="EMBL" id="JAKJXP020000078">
    <property type="protein sequence ID" value="KAK7749111.1"/>
    <property type="molecule type" value="Genomic_DNA"/>
</dbReference>
<dbReference type="Proteomes" id="UP001320420">
    <property type="component" value="Unassembled WGS sequence"/>
</dbReference>
<accession>A0AAN9UJP6</accession>
<dbReference type="SUPFAM" id="SSF50685">
    <property type="entry name" value="Barwin-like endoglucanases"/>
    <property type="match status" value="1"/>
</dbReference>
<gene>
    <name evidence="3" type="ORF">SLS62_008398</name>
</gene>
<comment type="caution">
    <text evidence="3">The sequence shown here is derived from an EMBL/GenBank/DDBJ whole genome shotgun (WGS) entry which is preliminary data.</text>
</comment>
<dbReference type="InterPro" id="IPR051477">
    <property type="entry name" value="Expansin_CellWall"/>
</dbReference>
<feature type="signal peptide" evidence="2">
    <location>
        <begin position="1"/>
        <end position="20"/>
    </location>
</feature>
<sequence>MSPLTKFIAAAAVAASTVAAYSGDMTYFYPRGVKGLGACGGTNNQGDAVVALSPSEYSGGSHCGQWITIQGNGHTTAAQVVDECPGCASGSIDVSPAIFDDIADLSVGRIGVTWWFQ</sequence>
<dbReference type="CDD" id="cd22191">
    <property type="entry name" value="DPBB_RlpA_EXP_N-like"/>
    <property type="match status" value="1"/>
</dbReference>
<name>A0AAN9UJP6_9PEZI</name>
<reference evidence="3 4" key="1">
    <citation type="submission" date="2024-02" db="EMBL/GenBank/DDBJ databases">
        <title>De novo assembly and annotation of 12 fungi associated with fruit tree decline syndrome in Ontario, Canada.</title>
        <authorList>
            <person name="Sulman M."/>
            <person name="Ellouze W."/>
            <person name="Ilyukhin E."/>
        </authorList>
    </citation>
    <scope>NUCLEOTIDE SEQUENCE [LARGE SCALE GENOMIC DNA]</scope>
    <source>
        <strain evidence="3 4">M11/M66-122</strain>
    </source>
</reference>
<evidence type="ECO:0000313" key="3">
    <source>
        <dbReference type="EMBL" id="KAK7749111.1"/>
    </source>
</evidence>
<keyword evidence="4" id="KW-1185">Reference proteome</keyword>
<evidence type="ECO:0000256" key="2">
    <source>
        <dbReference type="SAM" id="SignalP"/>
    </source>
</evidence>
<dbReference type="Gene3D" id="2.40.40.10">
    <property type="entry name" value="RlpA-like domain"/>
    <property type="match status" value="1"/>
</dbReference>
<dbReference type="PANTHER" id="PTHR31836:SF28">
    <property type="entry name" value="SRCR DOMAIN-CONTAINING PROTEIN-RELATED"/>
    <property type="match status" value="1"/>
</dbReference>